<dbReference type="Proteomes" id="UP000234331">
    <property type="component" value="Unassembled WGS sequence"/>
</dbReference>
<protein>
    <submittedName>
        <fullName evidence="1">Uncharacterized protein</fullName>
    </submittedName>
</protein>
<accession>A0A2I2KPC4</accession>
<gene>
    <name evidence="1" type="ORF">FRACA_1920010</name>
</gene>
<dbReference type="AlphaFoldDB" id="A0A2I2KPC4"/>
<dbReference type="EMBL" id="FZMO01000104">
    <property type="protein sequence ID" value="SNQ47514.1"/>
    <property type="molecule type" value="Genomic_DNA"/>
</dbReference>
<keyword evidence="2" id="KW-1185">Reference proteome</keyword>
<reference evidence="1 2" key="1">
    <citation type="submission" date="2017-06" db="EMBL/GenBank/DDBJ databases">
        <authorList>
            <person name="Kim H.J."/>
            <person name="Triplett B.A."/>
        </authorList>
    </citation>
    <scope>NUCLEOTIDE SEQUENCE [LARGE SCALE GENOMIC DNA]</scope>
    <source>
        <strain evidence="1">FRACA_ARgP5</strain>
    </source>
</reference>
<evidence type="ECO:0000313" key="2">
    <source>
        <dbReference type="Proteomes" id="UP000234331"/>
    </source>
</evidence>
<proteinExistence type="predicted"/>
<name>A0A2I2KPC4_9ACTN</name>
<evidence type="ECO:0000313" key="1">
    <source>
        <dbReference type="EMBL" id="SNQ47514.1"/>
    </source>
</evidence>
<sequence length="61" mass="7054">MLPYYAGGAPRRPALDNLVRRNNQVHGEVVFSFRQWLINDLQRMHGGHDGCVRPYKTGFLK</sequence>
<organism evidence="1 2">
    <name type="scientific">Frankia canadensis</name>
    <dbReference type="NCBI Taxonomy" id="1836972"/>
    <lineage>
        <taxon>Bacteria</taxon>
        <taxon>Bacillati</taxon>
        <taxon>Actinomycetota</taxon>
        <taxon>Actinomycetes</taxon>
        <taxon>Frankiales</taxon>
        <taxon>Frankiaceae</taxon>
        <taxon>Frankia</taxon>
    </lineage>
</organism>